<evidence type="ECO:0000313" key="1">
    <source>
        <dbReference type="EMBL" id="WDE97914.1"/>
    </source>
</evidence>
<sequence length="541" mass="62019">MCRVLSGPHLRRVEKDFISVQIILEEDLDLTLQVFKNDKALTLSCDVRKIPFANKIFFYIFRATLQLDEGCTYHYDIINKQESIISDLSLSLDGLSLHPSFEFGSERILTGSCRKLSSHEEDCLPKMLDAFTQGGERPQMLILTGDQVYSDDISDGLFAKITELVKQYGFPQTKVSNLTNRKKLCKSIGLTSRKSKNHLLSLGEFIILYLLSWSDELWEKNEKIINRSDLTKVRKLFANVPVYMQMDDHDVSDDLKINNFWLENINECGFQVLANAYAVGYLFQSMGNYGEYGEYDQVIDSYVGLQSSQKDLSSRLVDEADWSFSLSIAARDFIFLDTRNHRYGGETAQLPAGLLKLSKIDELLRDDNQNNDCILVSPSPIYAYEAIERLQSLLAFLPSSVSLIDREGWHAADQVSDESNSLRYLEKNILNSTYRKIIILSGDVHYSFARKLELNDKSIIQLVVSSLKNKPPVTILARLWFRLYNSFSRNGKYLTSCQGSKILHYSNYCYFKLESEIKISMYSRGIEHKFNPNVENDELAQ</sequence>
<dbReference type="RefSeq" id="WP_274152592.1">
    <property type="nucleotide sequence ID" value="NZ_CP117812.1"/>
</dbReference>
<dbReference type="PANTHER" id="PTHR37031:SF2">
    <property type="entry name" value="PHOD-LIKE PHOSPHATASE METALLOPHOSPHATASE DOMAIN-CONTAINING PROTEIN"/>
    <property type="match status" value="1"/>
</dbReference>
<dbReference type="EMBL" id="CP117812">
    <property type="protein sequence ID" value="WDE97914.1"/>
    <property type="molecule type" value="Genomic_DNA"/>
</dbReference>
<gene>
    <name evidence="1" type="ORF">PQO03_18980</name>
</gene>
<keyword evidence="2" id="KW-1185">Reference proteome</keyword>
<reference evidence="1 2" key="1">
    <citation type="submission" date="2023-02" db="EMBL/GenBank/DDBJ databases">
        <title>Genome sequence of Lentisphaera profundi SAORIC-696.</title>
        <authorList>
            <person name="Kim e."/>
            <person name="Cho J.-C."/>
            <person name="Choi A."/>
            <person name="Kang I."/>
        </authorList>
    </citation>
    <scope>NUCLEOTIDE SEQUENCE [LARGE SCALE GENOMIC DNA]</scope>
    <source>
        <strain evidence="1 2">SAORIC-696</strain>
    </source>
</reference>
<proteinExistence type="predicted"/>
<protein>
    <recommendedName>
        <fullName evidence="3">PhoD-like phosphatase metallophosphatase domain-containing protein</fullName>
    </recommendedName>
</protein>
<dbReference type="PANTHER" id="PTHR37031">
    <property type="entry name" value="METALLOPHOSPHATASE BINDING DOMAIN PROTEIN"/>
    <property type="match status" value="1"/>
</dbReference>
<name>A0ABY7VYX4_9BACT</name>
<evidence type="ECO:0000313" key="2">
    <source>
        <dbReference type="Proteomes" id="UP001214250"/>
    </source>
</evidence>
<dbReference type="InterPro" id="IPR038607">
    <property type="entry name" value="PhoD-like_sf"/>
</dbReference>
<organism evidence="1 2">
    <name type="scientific">Lentisphaera profundi</name>
    <dbReference type="NCBI Taxonomy" id="1658616"/>
    <lineage>
        <taxon>Bacteria</taxon>
        <taxon>Pseudomonadati</taxon>
        <taxon>Lentisphaerota</taxon>
        <taxon>Lentisphaeria</taxon>
        <taxon>Lentisphaerales</taxon>
        <taxon>Lentisphaeraceae</taxon>
        <taxon>Lentisphaera</taxon>
    </lineage>
</organism>
<dbReference type="SUPFAM" id="SSF56300">
    <property type="entry name" value="Metallo-dependent phosphatases"/>
    <property type="match status" value="1"/>
</dbReference>
<dbReference type="Proteomes" id="UP001214250">
    <property type="component" value="Chromosome 2"/>
</dbReference>
<accession>A0ABY7VYX4</accession>
<dbReference type="InterPro" id="IPR029052">
    <property type="entry name" value="Metallo-depent_PP-like"/>
</dbReference>
<dbReference type="Gene3D" id="3.60.21.70">
    <property type="entry name" value="PhoD-like phosphatase"/>
    <property type="match status" value="1"/>
</dbReference>
<evidence type="ECO:0008006" key="3">
    <source>
        <dbReference type="Google" id="ProtNLM"/>
    </source>
</evidence>